<keyword evidence="2" id="KW-0143">Chaperone</keyword>
<comment type="caution">
    <text evidence="3">The sequence shown here is derived from an EMBL/GenBank/DDBJ whole genome shotgun (WGS) entry which is preliminary data.</text>
</comment>
<evidence type="ECO:0000256" key="1">
    <source>
        <dbReference type="ARBA" id="ARBA00007177"/>
    </source>
</evidence>
<evidence type="ECO:0008006" key="5">
    <source>
        <dbReference type="Google" id="ProtNLM"/>
    </source>
</evidence>
<name>A0A7X6DM62_9BACT</name>
<dbReference type="InterPro" id="IPR002669">
    <property type="entry name" value="UreD"/>
</dbReference>
<gene>
    <name evidence="3" type="ORF">MNODULE_02685</name>
</gene>
<evidence type="ECO:0000313" key="4">
    <source>
        <dbReference type="Proteomes" id="UP000534783"/>
    </source>
</evidence>
<dbReference type="Proteomes" id="UP000534783">
    <property type="component" value="Unassembled WGS sequence"/>
</dbReference>
<dbReference type="HAMAP" id="MF_01384">
    <property type="entry name" value="UreD"/>
    <property type="match status" value="1"/>
</dbReference>
<dbReference type="AlphaFoldDB" id="A0A7X6DM62"/>
<dbReference type="PANTHER" id="PTHR33643:SF1">
    <property type="entry name" value="UREASE ACCESSORY PROTEIN D"/>
    <property type="match status" value="1"/>
</dbReference>
<dbReference type="GO" id="GO:0016151">
    <property type="term" value="F:nickel cation binding"/>
    <property type="evidence" value="ECO:0007669"/>
    <property type="project" value="InterPro"/>
</dbReference>
<comment type="similarity">
    <text evidence="1">Belongs to the UreD family.</text>
</comment>
<sequence length="276" mass="30897">MGRQVHGILNITFEQKRNRTVAREIRQQAPLRVIRPFYPEGEGTAHLYLLNATAGILEGDQLEISLRLEKGTHAVVTTPAATRVHPTPSGEARQRTTLSVGPGATLEYLAEPVLPYAGAAFHQETDIFLEEQAILFYADLLGPGRLARGESFAYRLYENQLRIVDPEGVLVQERFRLAPSERPLEEIGVMEGFSHLGTLYLFCPESARMRLLTAFRSVERADLFWGATLLSRRGLAVRALAHDTPALHGFFLTSGTFFERRCWGDPSPPFENIDHS</sequence>
<reference evidence="3 4" key="1">
    <citation type="journal article" date="2020" name="Nature">
        <title>Bacterial chemolithoautotrophy via manganese oxidation.</title>
        <authorList>
            <person name="Yu H."/>
            <person name="Leadbetter J.R."/>
        </authorList>
    </citation>
    <scope>NUCLEOTIDE SEQUENCE [LARGE SCALE GENOMIC DNA]</scope>
    <source>
        <strain evidence="3 4">Mn-1</strain>
    </source>
</reference>
<protein>
    <recommendedName>
        <fullName evidence="5">Urease accessory protein UreD</fullName>
    </recommendedName>
</protein>
<evidence type="ECO:0000313" key="3">
    <source>
        <dbReference type="EMBL" id="NKE69652.1"/>
    </source>
</evidence>
<keyword evidence="4" id="KW-1185">Reference proteome</keyword>
<dbReference type="PANTHER" id="PTHR33643">
    <property type="entry name" value="UREASE ACCESSORY PROTEIN D"/>
    <property type="match status" value="1"/>
</dbReference>
<proteinExistence type="inferred from homology"/>
<dbReference type="Pfam" id="PF01774">
    <property type="entry name" value="UreD"/>
    <property type="match status" value="1"/>
</dbReference>
<dbReference type="EMBL" id="VTOW01000001">
    <property type="protein sequence ID" value="NKE69652.1"/>
    <property type="molecule type" value="Genomic_DNA"/>
</dbReference>
<accession>A0A7X6DM62</accession>
<evidence type="ECO:0000256" key="2">
    <source>
        <dbReference type="ARBA" id="ARBA00023186"/>
    </source>
</evidence>
<organism evidence="3 4">
    <name type="scientific">Candidatus Manganitrophus noduliformans</name>
    <dbReference type="NCBI Taxonomy" id="2606439"/>
    <lineage>
        <taxon>Bacteria</taxon>
        <taxon>Pseudomonadati</taxon>
        <taxon>Nitrospirota</taxon>
        <taxon>Nitrospiria</taxon>
        <taxon>Candidatus Troglogloeales</taxon>
        <taxon>Candidatus Manganitrophaceae</taxon>
        <taxon>Candidatus Manganitrophus</taxon>
    </lineage>
</organism>